<dbReference type="AlphaFoldDB" id="A0A5X3P333"/>
<protein>
    <submittedName>
        <fullName evidence="1">Uncharacterized protein</fullName>
    </submittedName>
</protein>
<evidence type="ECO:0000313" key="1">
    <source>
        <dbReference type="EMBL" id="EBZ6052081.1"/>
    </source>
</evidence>
<comment type="caution">
    <text evidence="1">The sequence shown here is derived from an EMBL/GenBank/DDBJ whole genome shotgun (WGS) entry which is preliminary data.</text>
</comment>
<dbReference type="EMBL" id="AAHRRA010000009">
    <property type="protein sequence ID" value="EBZ6052081.1"/>
    <property type="molecule type" value="Genomic_DNA"/>
</dbReference>
<organism evidence="1">
    <name type="scientific">Salmonella enterica subsp. enterica serovar Weslaco</name>
    <dbReference type="NCBI Taxonomy" id="1243597"/>
    <lineage>
        <taxon>Bacteria</taxon>
        <taxon>Pseudomonadati</taxon>
        <taxon>Pseudomonadota</taxon>
        <taxon>Gammaproteobacteria</taxon>
        <taxon>Enterobacterales</taxon>
        <taxon>Enterobacteriaceae</taxon>
        <taxon>Salmonella</taxon>
    </lineage>
</organism>
<proteinExistence type="predicted"/>
<gene>
    <name evidence="1" type="ORF">D2118_11365</name>
</gene>
<accession>A0A5X3P333</accession>
<sequence length="105" mass="11301">MEFSKLPHEVQVIAAKCLADKINTVSGFAGGEVNSGPAKEQAKQVRDAFIALFSEREMEGEKKAAAERIAATIAGMQQLIGSDEVLKTQVKHLISATDDLLDKCL</sequence>
<reference evidence="1" key="1">
    <citation type="submission" date="2018-10" db="EMBL/GenBank/DDBJ databases">
        <authorList>
            <consortium name="GenomeTrakr network: Whole genome sequencing for foodborne pathogen traceback"/>
        </authorList>
    </citation>
    <scope>NUCLEOTIDE SEQUENCE</scope>
    <source>
        <strain evidence="1">FDA00013435</strain>
    </source>
</reference>
<name>A0A5X3P333_SALET</name>